<feature type="compositionally biased region" description="Basic and acidic residues" evidence="3">
    <location>
        <begin position="1"/>
        <end position="10"/>
    </location>
</feature>
<organism evidence="5 6">
    <name type="scientific">Aspergillus keveii</name>
    <dbReference type="NCBI Taxonomy" id="714993"/>
    <lineage>
        <taxon>Eukaryota</taxon>
        <taxon>Fungi</taxon>
        <taxon>Dikarya</taxon>
        <taxon>Ascomycota</taxon>
        <taxon>Pezizomycotina</taxon>
        <taxon>Eurotiomycetes</taxon>
        <taxon>Eurotiomycetidae</taxon>
        <taxon>Eurotiales</taxon>
        <taxon>Aspergillaceae</taxon>
        <taxon>Aspergillus</taxon>
        <taxon>Aspergillus subgen. Nidulantes</taxon>
    </lineage>
</organism>
<evidence type="ECO:0000259" key="4">
    <source>
        <dbReference type="Pfam" id="PF07808"/>
    </source>
</evidence>
<evidence type="ECO:0000313" key="6">
    <source>
        <dbReference type="Proteomes" id="UP001610563"/>
    </source>
</evidence>
<comment type="caution">
    <text evidence="5">The sequence shown here is derived from an EMBL/GenBank/DDBJ whole genome shotgun (WGS) entry which is preliminary data.</text>
</comment>
<feature type="domain" description="RED-like N-terminal" evidence="4">
    <location>
        <begin position="104"/>
        <end position="245"/>
    </location>
</feature>
<gene>
    <name evidence="5" type="ORF">BJX66DRAFT_307091</name>
</gene>
<feature type="compositionally biased region" description="Basic and acidic residues" evidence="3">
    <location>
        <begin position="337"/>
        <end position="347"/>
    </location>
</feature>
<feature type="compositionally biased region" description="Acidic residues" evidence="3">
    <location>
        <begin position="512"/>
        <end position="521"/>
    </location>
</feature>
<proteinExistence type="predicted"/>
<dbReference type="Proteomes" id="UP001610563">
    <property type="component" value="Unassembled WGS sequence"/>
</dbReference>
<evidence type="ECO:0000313" key="5">
    <source>
        <dbReference type="EMBL" id="KAL2789282.1"/>
    </source>
</evidence>
<feature type="region of interest" description="Disordered" evidence="3">
    <location>
        <begin position="1"/>
        <end position="160"/>
    </location>
</feature>
<accession>A0ABR4G235</accession>
<dbReference type="InterPro" id="IPR012916">
    <property type="entry name" value="RED_N"/>
</dbReference>
<evidence type="ECO:0000256" key="1">
    <source>
        <dbReference type="ARBA" id="ARBA00004123"/>
    </source>
</evidence>
<dbReference type="InterPro" id="IPR039896">
    <property type="entry name" value="Red-like"/>
</dbReference>
<feature type="region of interest" description="Disordered" evidence="3">
    <location>
        <begin position="504"/>
        <end position="603"/>
    </location>
</feature>
<sequence>MNNEQFRRLLFDNSQPSSKPNKGASPTGQQSPPNSRSHASPTGQQSPPNSRSHASPTGEPGGHALGSRMRSSIPMTPRTLTKPDFARQLAEYRRDDQNPHPNKKFKSSAAPKGTKLPAGYQDRAARLRELEGGNDEDKDKAEGAVKGTGSGSGLSVEGEQKLKILETRFKKGVIDEATFLQRRRELGVGGDLGSTHMIKGLDWDLLKKVRAGEDIQRKEKTEEDEEEVAEERGEGEAEGQGEEKEVDVDEEFDKVLDGNEDAALPSAPKEREKKKGSMAAPPAPASGRKTRDEILKELKASRAAAAAEAAAVAQENALGARFKKIGDSKVEKKRFIEHDENGRRREVLLITDAEGKTKRKTRWLDKPGQTAPDAAPAASVKEAKPLGMEVPAEIAAKAAQAKAAQEAEDEDDDIFAGVGADYDPLGDAGSDGDSSDSEEEEGEAATKASAAHKAPTAEPAGEPTKPRNYFATTTTQDEEKVESGRANPLTKDPVLLAALKRAASLRQASGEDAAEGEDEGVDKDTLLRRKKFLEEARRREELDAMDMDYGFGGSRGADDEDDEEVILQDTRGGTKRKRGPKKKKGDKDSAADVLSVLEGRKKT</sequence>
<feature type="compositionally biased region" description="Low complexity" evidence="3">
    <location>
        <begin position="445"/>
        <end position="461"/>
    </location>
</feature>
<feature type="compositionally biased region" description="Polar residues" evidence="3">
    <location>
        <begin position="12"/>
        <end position="55"/>
    </location>
</feature>
<dbReference type="PANTHER" id="PTHR12765">
    <property type="entry name" value="RED PROTEIN IK FACTOR CYTOKINE IK"/>
    <property type="match status" value="1"/>
</dbReference>
<feature type="compositionally biased region" description="Basic residues" evidence="3">
    <location>
        <begin position="573"/>
        <end position="584"/>
    </location>
</feature>
<feature type="compositionally biased region" description="Basic and acidic residues" evidence="3">
    <location>
        <begin position="522"/>
        <end position="542"/>
    </location>
</feature>
<dbReference type="EMBL" id="JBFTWV010000066">
    <property type="protein sequence ID" value="KAL2789282.1"/>
    <property type="molecule type" value="Genomic_DNA"/>
</dbReference>
<feature type="compositionally biased region" description="Acidic residues" evidence="3">
    <location>
        <begin position="236"/>
        <end position="252"/>
    </location>
</feature>
<feature type="compositionally biased region" description="Basic and acidic residues" evidence="3">
    <location>
        <begin position="212"/>
        <end position="221"/>
    </location>
</feature>
<feature type="region of interest" description="Disordered" evidence="3">
    <location>
        <begin position="212"/>
        <end position="293"/>
    </location>
</feature>
<evidence type="ECO:0000256" key="2">
    <source>
        <dbReference type="ARBA" id="ARBA00023242"/>
    </source>
</evidence>
<evidence type="ECO:0000256" key="3">
    <source>
        <dbReference type="SAM" id="MobiDB-lite"/>
    </source>
</evidence>
<name>A0ABR4G235_9EURO</name>
<dbReference type="Pfam" id="PF07808">
    <property type="entry name" value="RED_N"/>
    <property type="match status" value="1"/>
</dbReference>
<feature type="compositionally biased region" description="Low complexity" evidence="3">
    <location>
        <begin position="392"/>
        <end position="404"/>
    </location>
</feature>
<comment type="subcellular location">
    <subcellularLocation>
        <location evidence="1">Nucleus</location>
    </subcellularLocation>
</comment>
<feature type="compositionally biased region" description="Basic and acidic residues" evidence="3">
    <location>
        <begin position="123"/>
        <end position="143"/>
    </location>
</feature>
<keyword evidence="2" id="KW-0539">Nucleus</keyword>
<feature type="compositionally biased region" description="Acidic residues" evidence="3">
    <location>
        <begin position="433"/>
        <end position="443"/>
    </location>
</feature>
<protein>
    <recommendedName>
        <fullName evidence="4">RED-like N-terminal domain-containing protein</fullName>
    </recommendedName>
</protein>
<feature type="region of interest" description="Disordered" evidence="3">
    <location>
        <begin position="337"/>
        <end position="492"/>
    </location>
</feature>
<keyword evidence="6" id="KW-1185">Reference proteome</keyword>
<reference evidence="5 6" key="1">
    <citation type="submission" date="2024-07" db="EMBL/GenBank/DDBJ databases">
        <title>Section-level genome sequencing and comparative genomics of Aspergillus sections Usti and Cavernicolus.</title>
        <authorList>
            <consortium name="Lawrence Berkeley National Laboratory"/>
            <person name="Nybo J.L."/>
            <person name="Vesth T.C."/>
            <person name="Theobald S."/>
            <person name="Frisvad J.C."/>
            <person name="Larsen T.O."/>
            <person name="Kjaerboelling I."/>
            <person name="Rothschild-Mancinelli K."/>
            <person name="Lyhne E.K."/>
            <person name="Kogle M.E."/>
            <person name="Barry K."/>
            <person name="Clum A."/>
            <person name="Na H."/>
            <person name="Ledsgaard L."/>
            <person name="Lin J."/>
            <person name="Lipzen A."/>
            <person name="Kuo A."/>
            <person name="Riley R."/>
            <person name="Mondo S."/>
            <person name="Labutti K."/>
            <person name="Haridas S."/>
            <person name="Pangalinan J."/>
            <person name="Salamov A.A."/>
            <person name="Simmons B.A."/>
            <person name="Magnuson J.K."/>
            <person name="Chen J."/>
            <person name="Drula E."/>
            <person name="Henrissat B."/>
            <person name="Wiebenga A."/>
            <person name="Lubbers R.J."/>
            <person name="Gomes A.C."/>
            <person name="Makela M.R."/>
            <person name="Stajich J."/>
            <person name="Grigoriev I.V."/>
            <person name="Mortensen U.H."/>
            <person name="De Vries R.P."/>
            <person name="Baker S.E."/>
            <person name="Andersen M.R."/>
        </authorList>
    </citation>
    <scope>NUCLEOTIDE SEQUENCE [LARGE SCALE GENOMIC DNA]</scope>
    <source>
        <strain evidence="5 6">CBS 209.92</strain>
    </source>
</reference>